<sequence>METTKEAAEANTYTRGKGMLVEIPSETSTGESVAAAPTPTPGLMRQSSGVKMNNCLCSPTTHNGSFRCRLHRQPSLQRTKSIDSATLQELPHAQKDTVIQPPAPRAP</sequence>
<keyword evidence="3" id="KW-1185">Reference proteome</keyword>
<evidence type="ECO:0000256" key="1">
    <source>
        <dbReference type="SAM" id="MobiDB-lite"/>
    </source>
</evidence>
<dbReference type="EMBL" id="DUZY01000003">
    <property type="protein sequence ID" value="DAD30797.1"/>
    <property type="molecule type" value="Genomic_DNA"/>
</dbReference>
<feature type="region of interest" description="Disordered" evidence="1">
    <location>
        <begin position="24"/>
        <end position="47"/>
    </location>
</feature>
<dbReference type="Proteomes" id="UP000607653">
    <property type="component" value="Unassembled WGS sequence"/>
</dbReference>
<name>A0A822YE85_NELNU</name>
<evidence type="ECO:0000313" key="2">
    <source>
        <dbReference type="EMBL" id="DAD30797.1"/>
    </source>
</evidence>
<proteinExistence type="predicted"/>
<feature type="region of interest" description="Disordered" evidence="1">
    <location>
        <begin position="84"/>
        <end position="107"/>
    </location>
</feature>
<organism evidence="2 3">
    <name type="scientific">Nelumbo nucifera</name>
    <name type="common">Sacred lotus</name>
    <dbReference type="NCBI Taxonomy" id="4432"/>
    <lineage>
        <taxon>Eukaryota</taxon>
        <taxon>Viridiplantae</taxon>
        <taxon>Streptophyta</taxon>
        <taxon>Embryophyta</taxon>
        <taxon>Tracheophyta</taxon>
        <taxon>Spermatophyta</taxon>
        <taxon>Magnoliopsida</taxon>
        <taxon>Proteales</taxon>
        <taxon>Nelumbonaceae</taxon>
        <taxon>Nelumbo</taxon>
    </lineage>
</organism>
<comment type="caution">
    <text evidence="2">The sequence shown here is derived from an EMBL/GenBank/DDBJ whole genome shotgun (WGS) entry which is preliminary data.</text>
</comment>
<accession>A0A822YE85</accession>
<protein>
    <submittedName>
        <fullName evidence="2">Uncharacterized protein</fullName>
    </submittedName>
</protein>
<dbReference type="PANTHER" id="PTHR33132:SF92">
    <property type="entry name" value="SERINE-RICH PROTEIN"/>
    <property type="match status" value="1"/>
</dbReference>
<reference evidence="2 3" key="1">
    <citation type="journal article" date="2020" name="Mol. Biol. Evol.">
        <title>Distinct Expression and Methylation Patterns for Genes with Different Fates following a Single Whole-Genome Duplication in Flowering Plants.</title>
        <authorList>
            <person name="Shi T."/>
            <person name="Rahmani R.S."/>
            <person name="Gugger P.F."/>
            <person name="Wang M."/>
            <person name="Li H."/>
            <person name="Zhang Y."/>
            <person name="Li Z."/>
            <person name="Wang Q."/>
            <person name="Van de Peer Y."/>
            <person name="Marchal K."/>
            <person name="Chen J."/>
        </authorList>
    </citation>
    <scope>NUCLEOTIDE SEQUENCE [LARGE SCALE GENOMIC DNA]</scope>
    <source>
        <tissue evidence="2">Leaf</tissue>
    </source>
</reference>
<gene>
    <name evidence="2" type="ORF">HUJ06_009648</name>
</gene>
<evidence type="ECO:0000313" key="3">
    <source>
        <dbReference type="Proteomes" id="UP000607653"/>
    </source>
</evidence>
<dbReference type="AlphaFoldDB" id="A0A822YE85"/>
<dbReference type="PANTHER" id="PTHR33132">
    <property type="entry name" value="OSJNBB0118P14.9 PROTEIN"/>
    <property type="match status" value="1"/>
</dbReference>